<name>A0ACA9JZ11_9GLOM</name>
<sequence>NILTSSNKPSYSDSSNENLNNTEEEIIFSSTVLQTQETQKKTNQPHPPVKCKYCPKKYKHGLATHMQKHTNICSNLEFFNAFHPSFQIPSDILQIDEIKLIIEDSKTVVKYFKNHNIAIAKLRRIQKENYNKEIALVLPALTR</sequence>
<comment type="caution">
    <text evidence="1">The sequence shown here is derived from an EMBL/GenBank/DDBJ whole genome shotgun (WGS) entry which is preliminary data.</text>
</comment>
<reference evidence="1" key="1">
    <citation type="submission" date="2021-06" db="EMBL/GenBank/DDBJ databases">
        <authorList>
            <person name="Kallberg Y."/>
            <person name="Tangrot J."/>
            <person name="Rosling A."/>
        </authorList>
    </citation>
    <scope>NUCLEOTIDE SEQUENCE</scope>
    <source>
        <strain evidence="1">IL203A</strain>
    </source>
</reference>
<gene>
    <name evidence="1" type="ORF">DHETER_LOCUS400</name>
</gene>
<organism evidence="1 2">
    <name type="scientific">Dentiscutata heterogama</name>
    <dbReference type="NCBI Taxonomy" id="1316150"/>
    <lineage>
        <taxon>Eukaryota</taxon>
        <taxon>Fungi</taxon>
        <taxon>Fungi incertae sedis</taxon>
        <taxon>Mucoromycota</taxon>
        <taxon>Glomeromycotina</taxon>
        <taxon>Glomeromycetes</taxon>
        <taxon>Diversisporales</taxon>
        <taxon>Gigasporaceae</taxon>
        <taxon>Dentiscutata</taxon>
    </lineage>
</organism>
<evidence type="ECO:0000313" key="2">
    <source>
        <dbReference type="Proteomes" id="UP000789702"/>
    </source>
</evidence>
<evidence type="ECO:0000313" key="1">
    <source>
        <dbReference type="EMBL" id="CAG8443225.1"/>
    </source>
</evidence>
<dbReference type="EMBL" id="CAJVPU010000189">
    <property type="protein sequence ID" value="CAG8443225.1"/>
    <property type="molecule type" value="Genomic_DNA"/>
</dbReference>
<accession>A0ACA9JZ11</accession>
<proteinExistence type="predicted"/>
<keyword evidence="2" id="KW-1185">Reference proteome</keyword>
<feature type="non-terminal residue" evidence="1">
    <location>
        <position position="1"/>
    </location>
</feature>
<dbReference type="Proteomes" id="UP000789702">
    <property type="component" value="Unassembled WGS sequence"/>
</dbReference>
<protein>
    <submittedName>
        <fullName evidence="1">13984_t:CDS:1</fullName>
    </submittedName>
</protein>